<dbReference type="GeneID" id="109462788"/>
<gene>
    <name evidence="12" type="primary">LOC109462788</name>
</gene>
<keyword evidence="6" id="KW-0119">Carbohydrate metabolism</keyword>
<dbReference type="PROSITE" id="PS50940">
    <property type="entry name" value="CHIT_BIND_II"/>
    <property type="match status" value="7"/>
</dbReference>
<feature type="domain" description="Chitin-binding type-2" evidence="10">
    <location>
        <begin position="358"/>
        <end position="418"/>
    </location>
</feature>
<name>A0A6P4YDE5_BRABE</name>
<evidence type="ECO:0000313" key="12">
    <source>
        <dbReference type="RefSeq" id="XP_019614946.1"/>
    </source>
</evidence>
<reference evidence="12" key="1">
    <citation type="submission" date="2025-08" db="UniProtKB">
        <authorList>
            <consortium name="RefSeq"/>
        </authorList>
    </citation>
    <scope>IDENTIFICATION</scope>
    <source>
        <tissue evidence="12">Gonad</tissue>
    </source>
</reference>
<feature type="domain" description="Chitin-binding type-2" evidence="10">
    <location>
        <begin position="526"/>
        <end position="586"/>
    </location>
</feature>
<dbReference type="Gene3D" id="2.170.140.10">
    <property type="entry name" value="Chitin binding domain"/>
    <property type="match status" value="7"/>
</dbReference>
<keyword evidence="3" id="KW-0147">Chitin-binding</keyword>
<dbReference type="InterPro" id="IPR036508">
    <property type="entry name" value="Chitin-bd_dom_sf"/>
</dbReference>
<evidence type="ECO:0000313" key="11">
    <source>
        <dbReference type="Proteomes" id="UP000515135"/>
    </source>
</evidence>
<evidence type="ECO:0000256" key="2">
    <source>
        <dbReference type="ARBA" id="ARBA00012729"/>
    </source>
</evidence>
<sequence>MYSTAVFCLLAIMSGALAVPVTDQVNSTQSVIETVQNATQQAQDDATVQPIAVNVTEQVNVTQPTTTTQSTPLVTDSAATNATEAAVPVETTTELSTTEPPKFSFTCDGKTPGLYADPDNCHQYYECVAGFSTAFLRHCAPGGPVFDPAKQRCDWPENVPAPCGTIVKAWEDGNLRTRSSPVARSSSTFSCTGKQPGLYPDPDDCSMYYECVTGHPVYHRPCAPGGTVYDPASLRCMWPHEVSGPCGTNTNTNVLTDDTSASLLTHDIPAVLPTFSCTGKQPGLYPDPADCSMYYECVTGHPVYHRPCAPGGTVYDPASLRCMWPHEVSGPCGTNTNVLTDDTSASLLTHDIPAALPTFSCTGKQPGLYPDPADCSMYYECVTGHPVYHRPCAPGGTVYDPASLRCMWPHEVSGPCGTNTNVLTDDTSASLLTHDVPAVLPTFSCSDKQPGLYPDPEDCSMYYECVTGHPVYRRPCAPGGTVYDPASLRCMWPHEVSGPCGTGANVLTDDASASRLTHDAPAALPTFSCTGLQPGLYPDPEDCSMYYECVTGHPVYHRPCAPGGTVYDADRQECRWPYEVSSSCRYYTLPASGDGPFSCAGRAPGHYPDPDSCSRYYQCTQLSSEPVHRDCPPGGLVFHPGTQYCTWPWSVPGPCGNYGQ</sequence>
<evidence type="ECO:0000256" key="8">
    <source>
        <dbReference type="ARBA" id="ARBA00023180"/>
    </source>
</evidence>
<keyword evidence="11" id="KW-1185">Reference proteome</keyword>
<feature type="domain" description="Chitin-binding type-2" evidence="10">
    <location>
        <begin position="188"/>
        <end position="248"/>
    </location>
</feature>
<evidence type="ECO:0000256" key="7">
    <source>
        <dbReference type="ARBA" id="ARBA00023157"/>
    </source>
</evidence>
<dbReference type="AlphaFoldDB" id="A0A6P4YDE5"/>
<protein>
    <recommendedName>
        <fullName evidence="2">chitinase</fullName>
        <ecNumber evidence="2">3.2.1.14</ecNumber>
    </recommendedName>
</protein>
<dbReference type="OrthoDB" id="9987187at2759"/>
<dbReference type="Pfam" id="PF01607">
    <property type="entry name" value="CBM_14"/>
    <property type="match status" value="7"/>
</dbReference>
<dbReference type="KEGG" id="bbel:109462788"/>
<feature type="domain" description="Chitin-binding type-2" evidence="10">
    <location>
        <begin position="442"/>
        <end position="502"/>
    </location>
</feature>
<accession>A0A6P4YDE5</accession>
<feature type="domain" description="Chitin-binding type-2" evidence="10">
    <location>
        <begin position="274"/>
        <end position="334"/>
    </location>
</feature>
<dbReference type="RefSeq" id="XP_019614946.1">
    <property type="nucleotide sequence ID" value="XM_019759387.1"/>
</dbReference>
<dbReference type="GO" id="GO:0006032">
    <property type="term" value="P:chitin catabolic process"/>
    <property type="evidence" value="ECO:0007669"/>
    <property type="project" value="UniProtKB-KW"/>
</dbReference>
<evidence type="ECO:0000256" key="4">
    <source>
        <dbReference type="ARBA" id="ARBA00022729"/>
    </source>
</evidence>
<evidence type="ECO:0000256" key="1">
    <source>
        <dbReference type="ARBA" id="ARBA00000822"/>
    </source>
</evidence>
<dbReference type="PANTHER" id="PTHR23301:SF0">
    <property type="entry name" value="CHITIN-BINDING TYPE-2 DOMAIN-CONTAINING PROTEIN-RELATED"/>
    <property type="match status" value="1"/>
</dbReference>
<comment type="catalytic activity">
    <reaction evidence="1">
        <text>Random endo-hydrolysis of N-acetyl-beta-D-glucosaminide (1-&gt;4)-beta-linkages in chitin and chitodextrins.</text>
        <dbReference type="EC" id="3.2.1.14"/>
    </reaction>
</comment>
<feature type="domain" description="Chitin-binding type-2" evidence="10">
    <location>
        <begin position="596"/>
        <end position="657"/>
    </location>
</feature>
<dbReference type="PANTHER" id="PTHR23301">
    <property type="entry name" value="CHITIN BINDING PERITROPHIN-A"/>
    <property type="match status" value="1"/>
</dbReference>
<evidence type="ECO:0000256" key="6">
    <source>
        <dbReference type="ARBA" id="ARBA00023024"/>
    </source>
</evidence>
<proteinExistence type="predicted"/>
<dbReference type="InterPro" id="IPR002557">
    <property type="entry name" value="Chitin-bd_dom"/>
</dbReference>
<keyword evidence="8" id="KW-0325">Glycoprotein</keyword>
<dbReference type="GO" id="GO:0008061">
    <property type="term" value="F:chitin binding"/>
    <property type="evidence" value="ECO:0007669"/>
    <property type="project" value="UniProtKB-KW"/>
</dbReference>
<feature type="chain" id="PRO_5028237665" description="chitinase" evidence="9">
    <location>
        <begin position="19"/>
        <end position="660"/>
    </location>
</feature>
<keyword evidence="6" id="KW-0624">Polysaccharide degradation</keyword>
<feature type="domain" description="Chitin-binding type-2" evidence="10">
    <location>
        <begin position="104"/>
        <end position="165"/>
    </location>
</feature>
<dbReference type="GO" id="GO:0005576">
    <property type="term" value="C:extracellular region"/>
    <property type="evidence" value="ECO:0007669"/>
    <property type="project" value="InterPro"/>
</dbReference>
<dbReference type="SMART" id="SM00494">
    <property type="entry name" value="ChtBD2"/>
    <property type="match status" value="7"/>
</dbReference>
<dbReference type="SUPFAM" id="SSF57625">
    <property type="entry name" value="Invertebrate chitin-binding proteins"/>
    <property type="match status" value="7"/>
</dbReference>
<evidence type="ECO:0000256" key="9">
    <source>
        <dbReference type="SAM" id="SignalP"/>
    </source>
</evidence>
<keyword evidence="7" id="KW-1015">Disulfide bond</keyword>
<dbReference type="GO" id="GO:0008843">
    <property type="term" value="F:endochitinase activity"/>
    <property type="evidence" value="ECO:0007669"/>
    <property type="project" value="UniProtKB-EC"/>
</dbReference>
<evidence type="ECO:0000259" key="10">
    <source>
        <dbReference type="PROSITE" id="PS50940"/>
    </source>
</evidence>
<dbReference type="Proteomes" id="UP000515135">
    <property type="component" value="Unplaced"/>
</dbReference>
<evidence type="ECO:0000256" key="5">
    <source>
        <dbReference type="ARBA" id="ARBA00022737"/>
    </source>
</evidence>
<evidence type="ECO:0000256" key="3">
    <source>
        <dbReference type="ARBA" id="ARBA00022669"/>
    </source>
</evidence>
<feature type="signal peptide" evidence="9">
    <location>
        <begin position="1"/>
        <end position="18"/>
    </location>
</feature>
<keyword evidence="6" id="KW-0146">Chitin degradation</keyword>
<keyword evidence="4 9" id="KW-0732">Signal</keyword>
<dbReference type="InterPro" id="IPR051940">
    <property type="entry name" value="Chitin_bind-dev_reg"/>
</dbReference>
<keyword evidence="5" id="KW-0677">Repeat</keyword>
<dbReference type="EC" id="3.2.1.14" evidence="2"/>
<organism evidence="11 12">
    <name type="scientific">Branchiostoma belcheri</name>
    <name type="common">Amphioxus</name>
    <dbReference type="NCBI Taxonomy" id="7741"/>
    <lineage>
        <taxon>Eukaryota</taxon>
        <taxon>Metazoa</taxon>
        <taxon>Chordata</taxon>
        <taxon>Cephalochordata</taxon>
        <taxon>Leptocardii</taxon>
        <taxon>Amphioxiformes</taxon>
        <taxon>Branchiostomatidae</taxon>
        <taxon>Branchiostoma</taxon>
    </lineage>
</organism>